<evidence type="ECO:0000256" key="1">
    <source>
        <dbReference type="ARBA" id="ARBA00022737"/>
    </source>
</evidence>
<evidence type="ECO:0000256" key="3">
    <source>
        <dbReference type="SAM" id="MobiDB-lite"/>
    </source>
</evidence>
<feature type="compositionally biased region" description="Basic residues" evidence="3">
    <location>
        <begin position="1"/>
        <end position="11"/>
    </location>
</feature>
<comment type="caution">
    <text evidence="4">The sequence shown here is derived from an EMBL/GenBank/DDBJ whole genome shotgun (WGS) entry which is preliminary data.</text>
</comment>
<evidence type="ECO:0000313" key="4">
    <source>
        <dbReference type="EMBL" id="KAL3795651.1"/>
    </source>
</evidence>
<accession>A0ABD3Q7X7</accession>
<keyword evidence="1" id="KW-0677">Repeat</keyword>
<reference evidence="4 5" key="1">
    <citation type="journal article" date="2020" name="G3 (Bethesda)">
        <title>Improved Reference Genome for Cyclotella cryptica CCMP332, a Model for Cell Wall Morphogenesis, Salinity Adaptation, and Lipid Production in Diatoms (Bacillariophyta).</title>
        <authorList>
            <person name="Roberts W.R."/>
            <person name="Downey K.M."/>
            <person name="Ruck E.C."/>
            <person name="Traller J.C."/>
            <person name="Alverson A.J."/>
        </authorList>
    </citation>
    <scope>NUCLEOTIDE SEQUENCE [LARGE SCALE GENOMIC DNA]</scope>
    <source>
        <strain evidence="4 5">CCMP332</strain>
    </source>
</reference>
<dbReference type="Proteomes" id="UP001516023">
    <property type="component" value="Unassembled WGS sequence"/>
</dbReference>
<organism evidence="4 5">
    <name type="scientific">Cyclotella cryptica</name>
    <dbReference type="NCBI Taxonomy" id="29204"/>
    <lineage>
        <taxon>Eukaryota</taxon>
        <taxon>Sar</taxon>
        <taxon>Stramenopiles</taxon>
        <taxon>Ochrophyta</taxon>
        <taxon>Bacillariophyta</taxon>
        <taxon>Coscinodiscophyceae</taxon>
        <taxon>Thalassiosirophycidae</taxon>
        <taxon>Stephanodiscales</taxon>
        <taxon>Stephanodiscaceae</taxon>
        <taxon>Cyclotella</taxon>
    </lineage>
</organism>
<gene>
    <name evidence="4" type="ORF">HJC23_002058</name>
</gene>
<dbReference type="AlphaFoldDB" id="A0ABD3Q7X7"/>
<evidence type="ECO:0008006" key="6">
    <source>
        <dbReference type="Google" id="ProtNLM"/>
    </source>
</evidence>
<keyword evidence="2" id="KW-0040">ANK repeat</keyword>
<feature type="compositionally biased region" description="Polar residues" evidence="3">
    <location>
        <begin position="171"/>
        <end position="198"/>
    </location>
</feature>
<protein>
    <recommendedName>
        <fullName evidence="6">Ankyrin repeat protein</fullName>
    </recommendedName>
</protein>
<dbReference type="InterPro" id="IPR052420">
    <property type="entry name" value="Espin/Espin-like"/>
</dbReference>
<feature type="region of interest" description="Disordered" evidence="3">
    <location>
        <begin position="548"/>
        <end position="577"/>
    </location>
</feature>
<evidence type="ECO:0000256" key="2">
    <source>
        <dbReference type="ARBA" id="ARBA00023043"/>
    </source>
</evidence>
<dbReference type="PANTHER" id="PTHR24153">
    <property type="entry name" value="ESPIN"/>
    <property type="match status" value="1"/>
</dbReference>
<keyword evidence="5" id="KW-1185">Reference proteome</keyword>
<sequence>MVRLGRMRSKQQHGAPHFRGQNNMNDNMSYITDVSSVTNPIELGPTYSHESAGDEDVSFFTETEVSSALTGWTSIADQMTPSAMMPPKRSGKEVIDGASTLSPIVEPKASIDELSIVHDVSDDGSVEASLLTGKLNAAKKGESWNPRPMTIDATKGNSKPPRPPSKAVQFLSPTNENDSTHNKASANKETAQQPSSPKSVLKSKTPGPIVNERESKVNVPPSPTASISSAQKKRLPVPPLKDPTMDDNEDDEDAMWEQDCNYDINPTVMFQMLESGDWRECIEFLDGKSSENDTWNFKALIEKGIGGGEKKPDVDKMKTRQKELRSQARTWIVRRETTGVLRWRMLPIHAALVFNAPFDVVLRLYHLYPGAIRCRNDLGMLPLHHVFMYGNEDRILELFLDVFPEALTVVDDKGRLPLGCTPQDGSDNERRSNILDLYAKFHVELARKSIEDAKKNEEAGSSKEMAGINTGPKKISDNIMITAHRPGYLQEYMPQTSIQQRQPMQPLQHTNVPLSYPPASPNPEASLGIAPRYTMAADFNHVTFDSIKVPPKKTQDPLTMVPPNKISPPDIDDDKSLSSIDKYASMSDEAENDATRSNLRSQLLKLGGLDTIHEDSPDQKRGGVKKVKKGLKKFFNKRATASI</sequence>
<feature type="region of interest" description="Disordered" evidence="3">
    <location>
        <begin position="1"/>
        <end position="25"/>
    </location>
</feature>
<name>A0ABD3Q7X7_9STRA</name>
<feature type="region of interest" description="Disordered" evidence="3">
    <location>
        <begin position="139"/>
        <end position="249"/>
    </location>
</feature>
<proteinExistence type="predicted"/>
<dbReference type="EMBL" id="JABMIG020000069">
    <property type="protein sequence ID" value="KAL3795651.1"/>
    <property type="molecule type" value="Genomic_DNA"/>
</dbReference>
<evidence type="ECO:0000313" key="5">
    <source>
        <dbReference type="Proteomes" id="UP001516023"/>
    </source>
</evidence>
<dbReference type="PANTHER" id="PTHR24153:SF8">
    <property type="entry name" value="FORKED, ISOFORM F"/>
    <property type="match status" value="1"/>
</dbReference>